<dbReference type="Pfam" id="PF00583">
    <property type="entry name" value="Acetyltransf_1"/>
    <property type="match status" value="1"/>
</dbReference>
<dbReference type="AlphaFoldDB" id="F2J0I6"/>
<reference evidence="4 5" key="1">
    <citation type="journal article" date="2011" name="J. Bacteriol.">
        <title>Complete genome sequence of Polymorphum gilvum SL003B-26A1T, a crude oil-degrading bacterium from oil-polluted saline soil.</title>
        <authorList>
            <person name="Li S.G."/>
            <person name="Tang Y.Q."/>
            <person name="Nie Y."/>
            <person name="Cai M."/>
            <person name="Wu X.L."/>
        </authorList>
    </citation>
    <scope>NUCLEOTIDE SEQUENCE [LARGE SCALE GENOMIC DNA]</scope>
    <source>
        <strain evidence="5">LMG 25793 / CGMCC 1.9160 / SL003B-26A1</strain>
    </source>
</reference>
<organism evidence="4 5">
    <name type="scientific">Polymorphum gilvum (strain LMG 25793 / CGMCC 1.9160 / SL003B-26A1)</name>
    <dbReference type="NCBI Taxonomy" id="991905"/>
    <lineage>
        <taxon>Bacteria</taxon>
        <taxon>Pseudomonadati</taxon>
        <taxon>Pseudomonadota</taxon>
        <taxon>Alphaproteobacteria</taxon>
        <taxon>Rhodobacterales</taxon>
        <taxon>Paracoccaceae</taxon>
        <taxon>Polymorphum</taxon>
    </lineage>
</organism>
<protein>
    <submittedName>
        <fullName evidence="4">Acetyltransferase, GNAT family protein</fullName>
    </submittedName>
</protein>
<dbReference type="KEGG" id="pgv:SL003B_1225"/>
<dbReference type="PANTHER" id="PTHR43877:SF2">
    <property type="entry name" value="AMINOALKYLPHOSPHONATE N-ACETYLTRANSFERASE-RELATED"/>
    <property type="match status" value="1"/>
</dbReference>
<dbReference type="GO" id="GO:0016747">
    <property type="term" value="F:acyltransferase activity, transferring groups other than amino-acyl groups"/>
    <property type="evidence" value="ECO:0007669"/>
    <property type="project" value="InterPro"/>
</dbReference>
<name>F2J0I6_POLGS</name>
<keyword evidence="2" id="KW-0012">Acyltransferase</keyword>
<evidence type="ECO:0000313" key="5">
    <source>
        <dbReference type="Proteomes" id="UP000008130"/>
    </source>
</evidence>
<dbReference type="EMBL" id="CP002568">
    <property type="protein sequence ID" value="ADZ69653.1"/>
    <property type="molecule type" value="Genomic_DNA"/>
</dbReference>
<dbReference type="PIRSF" id="PIRSF028520">
    <property type="entry name" value="UCP028520"/>
    <property type="match status" value="1"/>
</dbReference>
<dbReference type="InterPro" id="IPR016890">
    <property type="entry name" value="UCP028520"/>
</dbReference>
<sequence length="180" mass="19391">MTDRPMPLEIRPARTDDLTRLLEINNASTPGVNGLDAHGLSTLAGSALQCLVAVAAGEPVAFLLCLGEGTDYDSRNYRWFCERLARFAYIDRICVAPEGRGGAIGHRLYAALADRLAGSGLDMVCEVNERPPNPGSLRFHARLGFREVGRQDHGDKAVVYLRHPTGVVPALPAAVAERTG</sequence>
<proteinExistence type="predicted"/>
<dbReference type="eggNOG" id="COG3818">
    <property type="taxonomic scope" value="Bacteria"/>
</dbReference>
<feature type="domain" description="N-acetyltransferase" evidence="3">
    <location>
        <begin position="8"/>
        <end position="166"/>
    </location>
</feature>
<dbReference type="SUPFAM" id="SSF55729">
    <property type="entry name" value="Acyl-CoA N-acyltransferases (Nat)"/>
    <property type="match status" value="1"/>
</dbReference>
<dbReference type="InterPro" id="IPR050832">
    <property type="entry name" value="Bact_Acetyltransf"/>
</dbReference>
<dbReference type="OrthoDB" id="6182349at2"/>
<dbReference type="STRING" id="991905.SL003B_1225"/>
<gene>
    <name evidence="4" type="ordered locus">SL003B_1225</name>
</gene>
<dbReference type="PATRIC" id="fig|991905.3.peg.1252"/>
<dbReference type="HOGENOM" id="CLU_106328_0_0_5"/>
<keyword evidence="1 4" id="KW-0808">Transferase</keyword>
<dbReference type="PROSITE" id="PS51186">
    <property type="entry name" value="GNAT"/>
    <property type="match status" value="1"/>
</dbReference>
<dbReference type="PANTHER" id="PTHR43877">
    <property type="entry name" value="AMINOALKYLPHOSPHONATE N-ACETYLTRANSFERASE-RELATED-RELATED"/>
    <property type="match status" value="1"/>
</dbReference>
<dbReference type="InterPro" id="IPR000182">
    <property type="entry name" value="GNAT_dom"/>
</dbReference>
<dbReference type="Proteomes" id="UP000008130">
    <property type="component" value="Chromosome"/>
</dbReference>
<evidence type="ECO:0000256" key="2">
    <source>
        <dbReference type="ARBA" id="ARBA00023315"/>
    </source>
</evidence>
<dbReference type="InterPro" id="IPR016181">
    <property type="entry name" value="Acyl_CoA_acyltransferase"/>
</dbReference>
<accession>F2J0I6</accession>
<evidence type="ECO:0000313" key="4">
    <source>
        <dbReference type="EMBL" id="ADZ69653.1"/>
    </source>
</evidence>
<evidence type="ECO:0000259" key="3">
    <source>
        <dbReference type="PROSITE" id="PS51186"/>
    </source>
</evidence>
<keyword evidence="5" id="KW-1185">Reference proteome</keyword>
<dbReference type="CDD" id="cd04301">
    <property type="entry name" value="NAT_SF"/>
    <property type="match status" value="1"/>
</dbReference>
<dbReference type="Gene3D" id="3.40.630.30">
    <property type="match status" value="1"/>
</dbReference>
<evidence type="ECO:0000256" key="1">
    <source>
        <dbReference type="ARBA" id="ARBA00022679"/>
    </source>
</evidence>